<keyword evidence="2" id="KW-1003">Cell membrane</keyword>
<keyword evidence="4 9" id="KW-0812">Transmembrane</keyword>
<evidence type="ECO:0000256" key="1">
    <source>
        <dbReference type="ARBA" id="ARBA00004651"/>
    </source>
</evidence>
<dbReference type="InterPro" id="IPR018584">
    <property type="entry name" value="GT87"/>
</dbReference>
<feature type="transmembrane region" description="Helical" evidence="9">
    <location>
        <begin position="378"/>
        <end position="397"/>
    </location>
</feature>
<comment type="subcellular location">
    <subcellularLocation>
        <location evidence="1">Cell membrane</location>
        <topology evidence="1">Multi-pass membrane protein</topology>
    </subcellularLocation>
</comment>
<evidence type="ECO:0000256" key="5">
    <source>
        <dbReference type="ARBA" id="ARBA00022989"/>
    </source>
</evidence>
<feature type="region of interest" description="Disordered" evidence="8">
    <location>
        <begin position="492"/>
        <end position="522"/>
    </location>
</feature>
<dbReference type="STRING" id="159449.B4N89_36935"/>
<evidence type="ECO:0008006" key="12">
    <source>
        <dbReference type="Google" id="ProtNLM"/>
    </source>
</evidence>
<keyword evidence="6 9" id="KW-0472">Membrane</keyword>
<organism evidence="10 11">
    <name type="scientific">Embleya scabrispora</name>
    <dbReference type="NCBI Taxonomy" id="159449"/>
    <lineage>
        <taxon>Bacteria</taxon>
        <taxon>Bacillati</taxon>
        <taxon>Actinomycetota</taxon>
        <taxon>Actinomycetes</taxon>
        <taxon>Kitasatosporales</taxon>
        <taxon>Streptomycetaceae</taxon>
        <taxon>Embleya</taxon>
    </lineage>
</organism>
<accession>A0A1T3NM89</accession>
<gene>
    <name evidence="10" type="ORF">B4N89_36935</name>
</gene>
<evidence type="ECO:0000256" key="4">
    <source>
        <dbReference type="ARBA" id="ARBA00022692"/>
    </source>
</evidence>
<protein>
    <recommendedName>
        <fullName evidence="12">Glycosyltransferase</fullName>
    </recommendedName>
</protein>
<dbReference type="eggNOG" id="COG5650">
    <property type="taxonomic scope" value="Bacteria"/>
</dbReference>
<dbReference type="Proteomes" id="UP000190037">
    <property type="component" value="Unassembled WGS sequence"/>
</dbReference>
<evidence type="ECO:0000256" key="8">
    <source>
        <dbReference type="SAM" id="MobiDB-lite"/>
    </source>
</evidence>
<evidence type="ECO:0000256" key="2">
    <source>
        <dbReference type="ARBA" id="ARBA00022475"/>
    </source>
</evidence>
<keyword evidence="5 9" id="KW-1133">Transmembrane helix</keyword>
<evidence type="ECO:0000313" key="10">
    <source>
        <dbReference type="EMBL" id="OPC77852.1"/>
    </source>
</evidence>
<feature type="transmembrane region" description="Helical" evidence="9">
    <location>
        <begin position="313"/>
        <end position="333"/>
    </location>
</feature>
<evidence type="ECO:0000256" key="6">
    <source>
        <dbReference type="ARBA" id="ARBA00023136"/>
    </source>
</evidence>
<feature type="transmembrane region" description="Helical" evidence="9">
    <location>
        <begin position="274"/>
        <end position="293"/>
    </location>
</feature>
<feature type="transmembrane region" description="Helical" evidence="9">
    <location>
        <begin position="76"/>
        <end position="94"/>
    </location>
</feature>
<feature type="transmembrane region" description="Helical" evidence="9">
    <location>
        <begin position="106"/>
        <end position="122"/>
    </location>
</feature>
<comment type="similarity">
    <text evidence="7">Belongs to the glycosyltransferase 87 family.</text>
</comment>
<dbReference type="Pfam" id="PF09594">
    <property type="entry name" value="GT87"/>
    <property type="match status" value="1"/>
</dbReference>
<evidence type="ECO:0000256" key="7">
    <source>
        <dbReference type="ARBA" id="ARBA00024033"/>
    </source>
</evidence>
<dbReference type="AlphaFoldDB" id="A0A1T3NM89"/>
<sequence length="564" mass="59562">MCFVAAVVWSLWSAWHLPSWDRQMDLHVYIGAVRAVGDGVPLYEYVAENGDPFTYPPFALAVFQPLGWMSEPVARLVWLGATPVAVVSIAAALTTRRGIVGRRRQVTLTLVAAAVLMVSAPIQSNLRFGQVSVFLVLLAFVDALDLTPRPVRGVLIGVASAIKLTPLLFVPYLWVTGRRRDAMRAGASFAACTGLAHVMWPAASTTFWTDAIFSTSRIGNLAANGNQSLNGALIRVGVVPPERAAAWLVLSALVCAVALVGARQCHREGHTARGVVVVGCATVVASPVSWTHHQVWPVLAGLLLMAGPRRTRMAWGVVLLVAMTFSVGGWLPAGFARENVRLLAALAVCTWGLAPLRHRAPATVGLLPGVRLVVRPRTAMAYAGVVAVAAGAVMLLVRESPVAVRFETPDHRDEALWGAPTNGCEGYTSTLRADGTVGYACESAVDPVGGRQLNFGGGRGGSSGMVTIQGQVGPEVARLVFVPVEGTKALDVPLLPQPGPGSAPLRAPEHGRPEMITSGPIEDRRLPGARGFSIAATSTDHALLLAYGRDGRLISSGGEKLRMG</sequence>
<feature type="transmembrane region" description="Helical" evidence="9">
    <location>
        <begin position="244"/>
        <end position="262"/>
    </location>
</feature>
<name>A0A1T3NM89_9ACTN</name>
<reference evidence="10 11" key="1">
    <citation type="submission" date="2017-03" db="EMBL/GenBank/DDBJ databases">
        <title>Draft genome sequence of Streptomyces scabrisporus NF3, endophyte isolated from Amphipterygium adstringens.</title>
        <authorList>
            <person name="Vazquez M."/>
            <person name="Ceapa C.D."/>
            <person name="Rodriguez Luna D."/>
            <person name="Sanchez Esquivel S."/>
        </authorList>
    </citation>
    <scope>NUCLEOTIDE SEQUENCE [LARGE SCALE GENOMIC DNA]</scope>
    <source>
        <strain evidence="10 11">NF3</strain>
    </source>
</reference>
<comment type="caution">
    <text evidence="10">The sequence shown here is derived from an EMBL/GenBank/DDBJ whole genome shotgun (WGS) entry which is preliminary data.</text>
</comment>
<dbReference type="EMBL" id="MWQN01000003">
    <property type="protein sequence ID" value="OPC77852.1"/>
    <property type="molecule type" value="Genomic_DNA"/>
</dbReference>
<feature type="transmembrane region" description="Helical" evidence="9">
    <location>
        <begin position="340"/>
        <end position="358"/>
    </location>
</feature>
<dbReference type="GO" id="GO:0016758">
    <property type="term" value="F:hexosyltransferase activity"/>
    <property type="evidence" value="ECO:0007669"/>
    <property type="project" value="InterPro"/>
</dbReference>
<feature type="transmembrane region" description="Helical" evidence="9">
    <location>
        <begin position="154"/>
        <end position="174"/>
    </location>
</feature>
<dbReference type="OrthoDB" id="9774600at2"/>
<evidence type="ECO:0000256" key="9">
    <source>
        <dbReference type="SAM" id="Phobius"/>
    </source>
</evidence>
<proteinExistence type="inferred from homology"/>
<keyword evidence="3" id="KW-0808">Transferase</keyword>
<dbReference type="GO" id="GO:0005886">
    <property type="term" value="C:plasma membrane"/>
    <property type="evidence" value="ECO:0007669"/>
    <property type="project" value="UniProtKB-SubCell"/>
</dbReference>
<keyword evidence="11" id="KW-1185">Reference proteome</keyword>
<evidence type="ECO:0000313" key="11">
    <source>
        <dbReference type="Proteomes" id="UP000190037"/>
    </source>
</evidence>
<evidence type="ECO:0000256" key="3">
    <source>
        <dbReference type="ARBA" id="ARBA00022679"/>
    </source>
</evidence>